<dbReference type="InterPro" id="IPR017896">
    <property type="entry name" value="4Fe4S_Fe-S-bd"/>
</dbReference>
<dbReference type="Pfam" id="PF12838">
    <property type="entry name" value="Fer4_7"/>
    <property type="match status" value="1"/>
</dbReference>
<organism evidence="9 10">
    <name type="scientific">Wohlfahrtiimonas larvae</name>
    <dbReference type="NCBI Taxonomy" id="1157986"/>
    <lineage>
        <taxon>Bacteria</taxon>
        <taxon>Pseudomonadati</taxon>
        <taxon>Pseudomonadota</taxon>
        <taxon>Gammaproteobacteria</taxon>
        <taxon>Cardiobacteriales</taxon>
        <taxon>Ignatzschineriaceae</taxon>
        <taxon>Wohlfahrtiimonas</taxon>
    </lineage>
</organism>
<evidence type="ECO:0000256" key="7">
    <source>
        <dbReference type="ARBA" id="ARBA00023014"/>
    </source>
</evidence>
<dbReference type="PROSITE" id="PS51318">
    <property type="entry name" value="TAT"/>
    <property type="match status" value="1"/>
</dbReference>
<dbReference type="PROSITE" id="PS51379">
    <property type="entry name" value="4FE4S_FER_2"/>
    <property type="match status" value="4"/>
</dbReference>
<dbReference type="PANTHER" id="PTHR42859">
    <property type="entry name" value="OXIDOREDUCTASE"/>
    <property type="match status" value="1"/>
</dbReference>
<evidence type="ECO:0000256" key="3">
    <source>
        <dbReference type="ARBA" id="ARBA00022723"/>
    </source>
</evidence>
<dbReference type="EMBL" id="BAABKE010000010">
    <property type="protein sequence ID" value="GAA5103928.1"/>
    <property type="molecule type" value="Genomic_DNA"/>
</dbReference>
<comment type="caution">
    <text evidence="9">The sequence shown here is derived from an EMBL/GenBank/DDBJ whole genome shotgun (WGS) entry which is preliminary data.</text>
</comment>
<dbReference type="NCBIfam" id="NF007012">
    <property type="entry name" value="PRK09476.1"/>
    <property type="match status" value="1"/>
</dbReference>
<gene>
    <name evidence="9" type="primary">napG</name>
    <name evidence="9" type="ORF">GCM10023338_22980</name>
</gene>
<dbReference type="PROSITE" id="PS00198">
    <property type="entry name" value="4FE4S_FER_1"/>
    <property type="match status" value="1"/>
</dbReference>
<dbReference type="InterPro" id="IPR050294">
    <property type="entry name" value="RnfB_subfamily"/>
</dbReference>
<dbReference type="Proteomes" id="UP001500631">
    <property type="component" value="Unassembled WGS sequence"/>
</dbReference>
<evidence type="ECO:0000313" key="9">
    <source>
        <dbReference type="EMBL" id="GAA5103928.1"/>
    </source>
</evidence>
<accession>A0ABP9MY49</accession>
<keyword evidence="6" id="KW-0408">Iron</keyword>
<dbReference type="InterPro" id="IPR006311">
    <property type="entry name" value="TAT_signal"/>
</dbReference>
<keyword evidence="10" id="KW-1185">Reference proteome</keyword>
<keyword evidence="3" id="KW-0479">Metal-binding</keyword>
<name>A0ABP9MY49_9GAMM</name>
<evidence type="ECO:0000259" key="8">
    <source>
        <dbReference type="PROSITE" id="PS51379"/>
    </source>
</evidence>
<dbReference type="Pfam" id="PF13237">
    <property type="entry name" value="Fer4_10"/>
    <property type="match status" value="1"/>
</dbReference>
<evidence type="ECO:0000256" key="4">
    <source>
        <dbReference type="ARBA" id="ARBA00022737"/>
    </source>
</evidence>
<feature type="domain" description="4Fe-4S ferredoxin-type" evidence="8">
    <location>
        <begin position="123"/>
        <end position="159"/>
    </location>
</feature>
<dbReference type="SUPFAM" id="SSF54862">
    <property type="entry name" value="4Fe-4S ferredoxins"/>
    <property type="match status" value="1"/>
</dbReference>
<dbReference type="Gene3D" id="3.30.70.20">
    <property type="match status" value="2"/>
</dbReference>
<keyword evidence="7" id="KW-0411">Iron-sulfur</keyword>
<dbReference type="NCBIfam" id="TIGR00397">
    <property type="entry name" value="mauM_napG"/>
    <property type="match status" value="1"/>
</dbReference>
<evidence type="ECO:0000256" key="6">
    <source>
        <dbReference type="ARBA" id="ARBA00023004"/>
    </source>
</evidence>
<evidence type="ECO:0000313" key="10">
    <source>
        <dbReference type="Proteomes" id="UP001500631"/>
    </source>
</evidence>
<dbReference type="InterPro" id="IPR004494">
    <property type="entry name" value="MauM_NapG"/>
</dbReference>
<dbReference type="RefSeq" id="WP_077926658.1">
    <property type="nucleotide sequence ID" value="NZ_BAABKE010000010.1"/>
</dbReference>
<dbReference type="PANTHER" id="PTHR42859:SF10">
    <property type="entry name" value="DIMETHYLSULFOXIDE REDUCTASE CHAIN B"/>
    <property type="match status" value="1"/>
</dbReference>
<keyword evidence="1" id="KW-0813">Transport</keyword>
<reference evidence="10" key="1">
    <citation type="journal article" date="2019" name="Int. J. Syst. Evol. Microbiol.">
        <title>The Global Catalogue of Microorganisms (GCM) 10K type strain sequencing project: providing services to taxonomists for standard genome sequencing and annotation.</title>
        <authorList>
            <consortium name="The Broad Institute Genomics Platform"/>
            <consortium name="The Broad Institute Genome Sequencing Center for Infectious Disease"/>
            <person name="Wu L."/>
            <person name="Ma J."/>
        </authorList>
    </citation>
    <scope>NUCLEOTIDE SEQUENCE [LARGE SCALE GENOMIC DNA]</scope>
    <source>
        <strain evidence="10">JCM 18424</strain>
    </source>
</reference>
<feature type="domain" description="4Fe-4S ferredoxin-type" evidence="8">
    <location>
        <begin position="44"/>
        <end position="75"/>
    </location>
</feature>
<keyword evidence="2" id="KW-0004">4Fe-4S</keyword>
<dbReference type="CDD" id="cd16373">
    <property type="entry name" value="DMSOR_beta_like"/>
    <property type="match status" value="1"/>
</dbReference>
<evidence type="ECO:0000256" key="5">
    <source>
        <dbReference type="ARBA" id="ARBA00022982"/>
    </source>
</evidence>
<keyword evidence="4" id="KW-0677">Repeat</keyword>
<proteinExistence type="predicted"/>
<keyword evidence="5" id="KW-0249">Electron transport</keyword>
<protein>
    <submittedName>
        <fullName evidence="9">Ferredoxin-type protein NapG</fullName>
    </submittedName>
</protein>
<dbReference type="InterPro" id="IPR017900">
    <property type="entry name" value="4Fe4S_Fe_S_CS"/>
</dbReference>
<feature type="domain" description="4Fe-4S ferredoxin-type" evidence="8">
    <location>
        <begin position="170"/>
        <end position="202"/>
    </location>
</feature>
<evidence type="ECO:0000256" key="1">
    <source>
        <dbReference type="ARBA" id="ARBA00022448"/>
    </source>
</evidence>
<feature type="domain" description="4Fe-4S ferredoxin-type" evidence="8">
    <location>
        <begin position="81"/>
        <end position="114"/>
    </location>
</feature>
<sequence>MKSRREFLATATKVSGAVCLGLLPLAMLAKQSKASNQNILRPPGAINDQDFLSACTRCGLCVRACPYDTLKLSELSQPTLGTPYFVPREIPCEMCEDLPCIAACPTNALDQTVTNAEDIRMGTAVLVDEENCLAFLGLRCEVCYRVCPVIDKAITLELQENTRTGAHANFIPVVHAEYCTGCGLCEKKCVLEYASAIKVLPTDVARSKLPDHYRKGWEEKEKNNGESLIKDNLTLPFHDIKNLKGFEP</sequence>
<evidence type="ECO:0000256" key="2">
    <source>
        <dbReference type="ARBA" id="ARBA00022485"/>
    </source>
</evidence>